<feature type="transmembrane region" description="Helical" evidence="2">
    <location>
        <begin position="27"/>
        <end position="47"/>
    </location>
</feature>
<feature type="region of interest" description="Disordered" evidence="1">
    <location>
        <begin position="82"/>
        <end position="101"/>
    </location>
</feature>
<keyword evidence="2" id="KW-0472">Membrane</keyword>
<proteinExistence type="predicted"/>
<organism evidence="3 4">
    <name type="scientific">Roseateles amylovorans</name>
    <dbReference type="NCBI Taxonomy" id="2978473"/>
    <lineage>
        <taxon>Bacteria</taxon>
        <taxon>Pseudomonadati</taxon>
        <taxon>Pseudomonadota</taxon>
        <taxon>Betaproteobacteria</taxon>
        <taxon>Burkholderiales</taxon>
        <taxon>Sphaerotilaceae</taxon>
        <taxon>Roseateles</taxon>
    </lineage>
</organism>
<keyword evidence="2" id="KW-1133">Transmembrane helix</keyword>
<evidence type="ECO:0000256" key="1">
    <source>
        <dbReference type="SAM" id="MobiDB-lite"/>
    </source>
</evidence>
<dbReference type="RefSeq" id="WP_261756706.1">
    <property type="nucleotide sequence ID" value="NZ_CP104562.2"/>
</dbReference>
<sequence length="162" mass="16832">MNEPDLSPSSLTSPTCHLPRPVLSGRVVLILLILMATLALGSSAFAFSDHNAEQREAALQRREPLSGSSTVAAPSARAFRSPAAGAVAAADPPADATTSAAASPIARNDLALRVAGLDATRRDAARRYAALRDSPEARPTEAAALPASRRIPPYPTERSTTP</sequence>
<keyword evidence="4" id="KW-1185">Reference proteome</keyword>
<dbReference type="EMBL" id="CP104562">
    <property type="protein sequence ID" value="UXH76964.1"/>
    <property type="molecule type" value="Genomic_DNA"/>
</dbReference>
<reference evidence="3" key="1">
    <citation type="submission" date="2022-10" db="EMBL/GenBank/DDBJ databases">
        <title>Characterization and whole genome sequencing of a new Roseateles species, isolated from fresh water.</title>
        <authorList>
            <person name="Guliayeva D.Y."/>
            <person name="Akhremchuk A.E."/>
            <person name="Sikolenko M.A."/>
            <person name="Valentovich L.N."/>
            <person name="Sidarenka A.V."/>
        </authorList>
    </citation>
    <scope>NUCLEOTIDE SEQUENCE</scope>
    <source>
        <strain evidence="3">BIM B-1768</strain>
    </source>
</reference>
<accession>A0ABY6AUS1</accession>
<evidence type="ECO:0000256" key="2">
    <source>
        <dbReference type="SAM" id="Phobius"/>
    </source>
</evidence>
<dbReference type="Proteomes" id="UP001064933">
    <property type="component" value="Chromosome"/>
</dbReference>
<name>A0ABY6AUS1_9BURK</name>
<protein>
    <submittedName>
        <fullName evidence="3">Uncharacterized protein</fullName>
    </submittedName>
</protein>
<keyword evidence="2" id="KW-0812">Transmembrane</keyword>
<feature type="region of interest" description="Disordered" evidence="1">
    <location>
        <begin position="57"/>
        <end position="77"/>
    </location>
</feature>
<gene>
    <name evidence="3" type="ORF">N4261_18300</name>
</gene>
<evidence type="ECO:0000313" key="3">
    <source>
        <dbReference type="EMBL" id="UXH76964.1"/>
    </source>
</evidence>
<evidence type="ECO:0000313" key="4">
    <source>
        <dbReference type="Proteomes" id="UP001064933"/>
    </source>
</evidence>
<feature type="region of interest" description="Disordered" evidence="1">
    <location>
        <begin position="129"/>
        <end position="162"/>
    </location>
</feature>